<evidence type="ECO:0000313" key="6">
    <source>
        <dbReference type="EMBL" id="KIJ07366.1"/>
    </source>
</evidence>
<keyword evidence="5" id="KW-0539">Nucleus</keyword>
<dbReference type="HOGENOM" id="CLU_099691_1_0_1"/>
<dbReference type="SUPFAM" id="SSF53098">
    <property type="entry name" value="Ribonuclease H-like"/>
    <property type="match status" value="1"/>
</dbReference>
<dbReference type="PANTHER" id="PTHR46481:SF10">
    <property type="entry name" value="ZINC FINGER BED DOMAIN-CONTAINING PROTEIN 39"/>
    <property type="match status" value="1"/>
</dbReference>
<feature type="non-terminal residue" evidence="6">
    <location>
        <position position="1"/>
    </location>
</feature>
<evidence type="ECO:0000256" key="5">
    <source>
        <dbReference type="ARBA" id="ARBA00023242"/>
    </source>
</evidence>
<evidence type="ECO:0000256" key="3">
    <source>
        <dbReference type="ARBA" id="ARBA00022771"/>
    </source>
</evidence>
<dbReference type="PANTHER" id="PTHR46481">
    <property type="entry name" value="ZINC FINGER BED DOMAIN-CONTAINING PROTEIN 4"/>
    <property type="match status" value="1"/>
</dbReference>
<evidence type="ECO:0000256" key="2">
    <source>
        <dbReference type="ARBA" id="ARBA00022723"/>
    </source>
</evidence>
<dbReference type="OrthoDB" id="3252425at2759"/>
<keyword evidence="7" id="KW-1185">Reference proteome</keyword>
<dbReference type="Proteomes" id="UP000053647">
    <property type="component" value="Unassembled WGS sequence"/>
</dbReference>
<dbReference type="AlphaFoldDB" id="A0A0C9TJ55"/>
<proteinExistence type="predicted"/>
<dbReference type="InterPro" id="IPR012337">
    <property type="entry name" value="RNaseH-like_sf"/>
</dbReference>
<comment type="subcellular location">
    <subcellularLocation>
        <location evidence="1">Nucleus</location>
    </subcellularLocation>
</comment>
<keyword evidence="4" id="KW-0862">Zinc</keyword>
<gene>
    <name evidence="6" type="ORF">PAXINDRAFT_90527</name>
</gene>
<reference evidence="7" key="2">
    <citation type="submission" date="2015-01" db="EMBL/GenBank/DDBJ databases">
        <title>Evolutionary Origins and Diversification of the Mycorrhizal Mutualists.</title>
        <authorList>
            <consortium name="DOE Joint Genome Institute"/>
            <consortium name="Mycorrhizal Genomics Consortium"/>
            <person name="Kohler A."/>
            <person name="Kuo A."/>
            <person name="Nagy L.G."/>
            <person name="Floudas D."/>
            <person name="Copeland A."/>
            <person name="Barry K.W."/>
            <person name="Cichocki N."/>
            <person name="Veneault-Fourrey C."/>
            <person name="LaButti K."/>
            <person name="Lindquist E.A."/>
            <person name="Lipzen A."/>
            <person name="Lundell T."/>
            <person name="Morin E."/>
            <person name="Murat C."/>
            <person name="Riley R."/>
            <person name="Ohm R."/>
            <person name="Sun H."/>
            <person name="Tunlid A."/>
            <person name="Henrissat B."/>
            <person name="Grigoriev I.V."/>
            <person name="Hibbett D.S."/>
            <person name="Martin F."/>
        </authorList>
    </citation>
    <scope>NUCLEOTIDE SEQUENCE [LARGE SCALE GENOMIC DNA]</scope>
    <source>
        <strain evidence="7">ATCC 200175</strain>
    </source>
</reference>
<evidence type="ECO:0000256" key="1">
    <source>
        <dbReference type="ARBA" id="ARBA00004123"/>
    </source>
</evidence>
<dbReference type="EMBL" id="KN819917">
    <property type="protein sequence ID" value="KIJ07366.1"/>
    <property type="molecule type" value="Genomic_DNA"/>
</dbReference>
<dbReference type="GO" id="GO:0008270">
    <property type="term" value="F:zinc ion binding"/>
    <property type="evidence" value="ECO:0007669"/>
    <property type="project" value="UniProtKB-KW"/>
</dbReference>
<evidence type="ECO:0000313" key="7">
    <source>
        <dbReference type="Proteomes" id="UP000053647"/>
    </source>
</evidence>
<dbReference type="InterPro" id="IPR052035">
    <property type="entry name" value="ZnF_BED_domain_contain"/>
</dbReference>
<keyword evidence="3" id="KW-0863">Zinc-finger</keyword>
<accession>A0A0C9TJ55</accession>
<evidence type="ECO:0008006" key="8">
    <source>
        <dbReference type="Google" id="ProtNLM"/>
    </source>
</evidence>
<name>A0A0C9TJ55_PAXIN</name>
<organism evidence="6 7">
    <name type="scientific">Paxillus involutus ATCC 200175</name>
    <dbReference type="NCBI Taxonomy" id="664439"/>
    <lineage>
        <taxon>Eukaryota</taxon>
        <taxon>Fungi</taxon>
        <taxon>Dikarya</taxon>
        <taxon>Basidiomycota</taxon>
        <taxon>Agaricomycotina</taxon>
        <taxon>Agaricomycetes</taxon>
        <taxon>Agaricomycetidae</taxon>
        <taxon>Boletales</taxon>
        <taxon>Paxilineae</taxon>
        <taxon>Paxillaceae</taxon>
        <taxon>Paxillus</taxon>
    </lineage>
</organism>
<protein>
    <recommendedName>
        <fullName evidence="8">Zinc finger BED domain-containing protein 4</fullName>
    </recommendedName>
</protein>
<sequence>IRKLAFKLIHSTTKLLPAWQKTLREMTLKVTNMPRDVSTRWNSTFDMLEYALNHRKVVNSVTQDRALGLRKFELDDSEWVLLEQLHDILKDATLYFSRSTPNLATVIPAMDLIDEKLTTYSLNRRYSPAIRAAVGLSKRTLNKYYQLTDNSEVYRIAMGKCLSMYFATRKCTNRHS</sequence>
<keyword evidence="2" id="KW-0479">Metal-binding</keyword>
<dbReference type="GO" id="GO:0005634">
    <property type="term" value="C:nucleus"/>
    <property type="evidence" value="ECO:0007669"/>
    <property type="project" value="UniProtKB-SubCell"/>
</dbReference>
<evidence type="ECO:0000256" key="4">
    <source>
        <dbReference type="ARBA" id="ARBA00022833"/>
    </source>
</evidence>
<reference evidence="6 7" key="1">
    <citation type="submission" date="2014-06" db="EMBL/GenBank/DDBJ databases">
        <authorList>
            <consortium name="DOE Joint Genome Institute"/>
            <person name="Kuo A."/>
            <person name="Kohler A."/>
            <person name="Nagy L.G."/>
            <person name="Floudas D."/>
            <person name="Copeland A."/>
            <person name="Barry K.W."/>
            <person name="Cichocki N."/>
            <person name="Veneault-Fourrey C."/>
            <person name="LaButti K."/>
            <person name="Lindquist E.A."/>
            <person name="Lipzen A."/>
            <person name="Lundell T."/>
            <person name="Morin E."/>
            <person name="Murat C."/>
            <person name="Sun H."/>
            <person name="Tunlid A."/>
            <person name="Henrissat B."/>
            <person name="Grigoriev I.V."/>
            <person name="Hibbett D.S."/>
            <person name="Martin F."/>
            <person name="Nordberg H.P."/>
            <person name="Cantor M.N."/>
            <person name="Hua S.X."/>
        </authorList>
    </citation>
    <scope>NUCLEOTIDE SEQUENCE [LARGE SCALE GENOMIC DNA]</scope>
    <source>
        <strain evidence="6 7">ATCC 200175</strain>
    </source>
</reference>